<dbReference type="Proteomes" id="UP000009070">
    <property type="component" value="Segment"/>
</dbReference>
<evidence type="ECO:0000313" key="1">
    <source>
        <dbReference type="EMBL" id="AAQ14601.1"/>
    </source>
</evidence>
<evidence type="ECO:0000313" key="2">
    <source>
        <dbReference type="Proteomes" id="UP000009070"/>
    </source>
</evidence>
<accession>Q6KGU3</accession>
<organismHost>
    <name type="scientific">Salmonella</name>
    <dbReference type="NCBI Taxonomy" id="590"/>
</organismHost>
<dbReference type="EMBL" id="AF320576">
    <property type="protein sequence ID" value="AAQ14601.1"/>
    <property type="molecule type" value="Genomic_DNA"/>
</dbReference>
<keyword evidence="2" id="KW-1185">Reference proteome</keyword>
<protein>
    <submittedName>
        <fullName evidence="1">Uncharacterized protein</fullName>
    </submittedName>
</protein>
<name>Q6KGU3_BPFO1</name>
<proteinExistence type="predicted"/>
<reference evidence="1 2" key="1">
    <citation type="submission" date="2000-11" db="EMBL/GenBank/DDBJ databases">
        <title>Bacteriophage Felix O1: Genetic Characterization.</title>
        <authorList>
            <person name="Sriranganathan N."/>
            <person name="Whichard J.M."/>
            <person name="Pierson F.W."/>
            <person name="Kapur V."/>
            <person name="Weigt L.A."/>
        </authorList>
    </citation>
    <scope>NUCLEOTIDE SEQUENCE [LARGE SCALE GENOMIC DNA]</scope>
    <source>
        <strain evidence="1">Felix O1-VT1</strain>
    </source>
</reference>
<organism evidence="1 2">
    <name type="scientific">Salmonella phage Felix O1 (isolate Felix O1-VT1)</name>
    <name type="common">Bacteriophage Felix O1</name>
    <dbReference type="NCBI Taxonomy" id="1283336"/>
    <lineage>
        <taxon>Viruses</taxon>
        <taxon>Duplodnaviria</taxon>
        <taxon>Heunggongvirae</taxon>
        <taxon>Uroviricota</taxon>
        <taxon>Caudoviricetes</taxon>
        <taxon>Andersonviridae</taxon>
        <taxon>Ounavirinae</taxon>
        <taxon>Felixounavirus</taxon>
        <taxon>Felixounavirus felixO1</taxon>
    </lineage>
</organism>
<sequence length="61" mass="7182">MFLNIQKGTILPNVTVCFYIDSTEDFTLKVALDNVTNYFRFVCRNVQCYRNDIVHKFSLNV</sequence>